<protein>
    <recommendedName>
        <fullName evidence="3">DNA-(apurinic or apyrimidinic site) endonuclease 2</fullName>
    </recommendedName>
</protein>
<keyword evidence="11" id="KW-0464">Manganese</keyword>
<dbReference type="GO" id="GO:0003677">
    <property type="term" value="F:DNA binding"/>
    <property type="evidence" value="ECO:0007669"/>
    <property type="project" value="InterPro"/>
</dbReference>
<evidence type="ECO:0000256" key="9">
    <source>
        <dbReference type="ARBA" id="ARBA00023242"/>
    </source>
</evidence>
<evidence type="ECO:0000256" key="14">
    <source>
        <dbReference type="SAM" id="MobiDB-lite"/>
    </source>
</evidence>
<proteinExistence type="inferred from homology"/>
<comment type="cofactor">
    <cofactor evidence="1">
        <name>Mn(2+)</name>
        <dbReference type="ChEBI" id="CHEBI:29035"/>
    </cofactor>
</comment>
<dbReference type="PROSITE" id="PS51999">
    <property type="entry name" value="ZF_GRF"/>
    <property type="match status" value="1"/>
</dbReference>
<dbReference type="SUPFAM" id="SSF56219">
    <property type="entry name" value="DNase I-like"/>
    <property type="match status" value="1"/>
</dbReference>
<keyword evidence="6" id="KW-0378">Hydrolase</keyword>
<feature type="binding site" evidence="11">
    <location>
        <position position="210"/>
    </location>
    <ligand>
        <name>Mg(2+)</name>
        <dbReference type="ChEBI" id="CHEBI:18420"/>
        <label>2</label>
    </ligand>
</feature>
<dbReference type="InterPro" id="IPR010666">
    <property type="entry name" value="Znf_GRF"/>
</dbReference>
<keyword evidence="9" id="KW-0539">Nucleus</keyword>
<evidence type="ECO:0000256" key="8">
    <source>
        <dbReference type="ARBA" id="ARBA00022842"/>
    </source>
</evidence>
<dbReference type="CDD" id="cd09088">
    <property type="entry name" value="Ape2-like_AP-endo"/>
    <property type="match status" value="1"/>
</dbReference>
<evidence type="ECO:0000256" key="1">
    <source>
        <dbReference type="ARBA" id="ARBA00001936"/>
    </source>
</evidence>
<feature type="site" description="Transition state stabilizer" evidence="12">
    <location>
        <position position="210"/>
    </location>
</feature>
<dbReference type="EMBL" id="CAJVPK010000289">
    <property type="protein sequence ID" value="CAG8489442.1"/>
    <property type="molecule type" value="Genomic_DNA"/>
</dbReference>
<evidence type="ECO:0000256" key="10">
    <source>
        <dbReference type="PIRSR" id="PIRSR604808-1"/>
    </source>
</evidence>
<feature type="active site" description="Proton acceptor" evidence="10">
    <location>
        <position position="293"/>
    </location>
</feature>
<dbReference type="Pfam" id="PF03372">
    <property type="entry name" value="Exo_endo_phos"/>
    <property type="match status" value="1"/>
</dbReference>
<evidence type="ECO:0000256" key="6">
    <source>
        <dbReference type="ARBA" id="ARBA00022801"/>
    </source>
</evidence>
<evidence type="ECO:0000313" key="17">
    <source>
        <dbReference type="Proteomes" id="UP000789706"/>
    </source>
</evidence>
<feature type="compositionally biased region" description="Low complexity" evidence="14">
    <location>
        <begin position="389"/>
        <end position="407"/>
    </location>
</feature>
<name>A0A9N8WLE7_9GLOM</name>
<dbReference type="GO" id="GO:0003906">
    <property type="term" value="F:DNA-(apurinic or apyrimidinic site) endonuclease activity"/>
    <property type="evidence" value="ECO:0007669"/>
    <property type="project" value="TreeGrafter"/>
</dbReference>
<dbReference type="GO" id="GO:0006284">
    <property type="term" value="P:base-excision repair"/>
    <property type="evidence" value="ECO:0007669"/>
    <property type="project" value="TreeGrafter"/>
</dbReference>
<reference evidence="16" key="1">
    <citation type="submission" date="2021-06" db="EMBL/GenBank/DDBJ databases">
        <authorList>
            <person name="Kallberg Y."/>
            <person name="Tangrot J."/>
            <person name="Rosling A."/>
        </authorList>
    </citation>
    <scope>NUCLEOTIDE SEQUENCE</scope>
    <source>
        <strain evidence="16">AZ414A</strain>
    </source>
</reference>
<sequence length="561" mass="64561">MQLLTWNINGLRSLTQYYPWCEHKNFKTILDALNADIICFQETKITLERLDSSMAIVPGYDTYFSFAKGKASYSGVAIYVKTNSIKPISAEEGISGLLNQSSTISNKSDQSTITSNQSINNNSIMTSNTSNEYHNNYNLTFSTEELLNLDSEGRCIILDFKMFVLFNLYCPHTASQERLFFKIQFYKVLLNRINNLIQAGREIIIMGDMNVTHKEIDHCDPEKFVKEFGLESFGEHPLRKMFDKLVSPNGWNTVINARPANYGTRLDYILVSPGLMKWFKSCNVEQSIMGSDHCPVVAELYDTINEDGHIYTLKEETNANDSNEPPKTPRLCTKYLPKFMGSQKTLKTFFIRSDEKNDAKLILNEQPENNRMENNNIENVELNNQMENEELQTTTSPKSMSSKSTKSNVRKTKKKLELEKNQKSLVSFFKQQIPDKISNNDYSIKEKSVSLEEHNQLNQLNQLNRLEELLSDSSEKSPNEESTQQENIEEIKEIKNNLVENCKEISITDFNNNNSETISQWNALFAPRPIPKCKVHDEPCKEYRVNKPGPNQGRRFYLCSR</sequence>
<dbReference type="Gene3D" id="3.60.10.10">
    <property type="entry name" value="Endonuclease/exonuclease/phosphatase"/>
    <property type="match status" value="1"/>
</dbReference>
<evidence type="ECO:0000259" key="15">
    <source>
        <dbReference type="PROSITE" id="PS51999"/>
    </source>
</evidence>
<dbReference type="GO" id="GO:0008311">
    <property type="term" value="F:double-stranded DNA 3'-5' DNA exonuclease activity"/>
    <property type="evidence" value="ECO:0007669"/>
    <property type="project" value="TreeGrafter"/>
</dbReference>
<evidence type="ECO:0000256" key="5">
    <source>
        <dbReference type="ARBA" id="ARBA00022771"/>
    </source>
</evidence>
<feature type="site" description="Important for catalytic activity" evidence="12">
    <location>
        <position position="267"/>
    </location>
</feature>
<dbReference type="InterPro" id="IPR036691">
    <property type="entry name" value="Endo/exonu/phosph_ase_sf"/>
</dbReference>
<dbReference type="InterPro" id="IPR004808">
    <property type="entry name" value="AP_endonuc_1"/>
</dbReference>
<dbReference type="PANTHER" id="PTHR22748:SF4">
    <property type="entry name" value="DNA-(APURINIC OR APYRIMIDINIC SITE) ENDONUCLEASE 2"/>
    <property type="match status" value="1"/>
</dbReference>
<evidence type="ECO:0000256" key="11">
    <source>
        <dbReference type="PIRSR" id="PIRSR604808-2"/>
    </source>
</evidence>
<keyword evidence="4 11" id="KW-0479">Metal-binding</keyword>
<dbReference type="GO" id="GO:0005634">
    <property type="term" value="C:nucleus"/>
    <property type="evidence" value="ECO:0007669"/>
    <property type="project" value="TreeGrafter"/>
</dbReference>
<feature type="compositionally biased region" description="Low complexity" evidence="14">
    <location>
        <begin position="111"/>
        <end position="125"/>
    </location>
</feature>
<keyword evidence="5 13" id="KW-0863">Zinc-finger</keyword>
<gene>
    <name evidence="16" type="ORF">DEBURN_LOCUS4092</name>
</gene>
<evidence type="ECO:0000256" key="12">
    <source>
        <dbReference type="PIRSR" id="PIRSR604808-3"/>
    </source>
</evidence>
<dbReference type="Proteomes" id="UP000789706">
    <property type="component" value="Unassembled WGS sequence"/>
</dbReference>
<evidence type="ECO:0000256" key="7">
    <source>
        <dbReference type="ARBA" id="ARBA00022833"/>
    </source>
</evidence>
<feature type="domain" description="GRF-type" evidence="15">
    <location>
        <begin position="533"/>
        <end position="561"/>
    </location>
</feature>
<keyword evidence="7" id="KW-0862">Zinc</keyword>
<evidence type="ECO:0000256" key="4">
    <source>
        <dbReference type="ARBA" id="ARBA00022723"/>
    </source>
</evidence>
<comment type="cofactor">
    <cofactor evidence="11">
        <name>Mg(2+)</name>
        <dbReference type="ChEBI" id="CHEBI:18420"/>
    </cofactor>
    <cofactor evidence="11">
        <name>Mn(2+)</name>
        <dbReference type="ChEBI" id="CHEBI:29035"/>
    </cofactor>
    <text evidence="11">Probably binds two magnesium or manganese ions per subunit.</text>
</comment>
<keyword evidence="17" id="KW-1185">Reference proteome</keyword>
<evidence type="ECO:0000313" key="16">
    <source>
        <dbReference type="EMBL" id="CAG8489442.1"/>
    </source>
</evidence>
<feature type="region of interest" description="Disordered" evidence="14">
    <location>
        <begin position="105"/>
        <end position="125"/>
    </location>
</feature>
<dbReference type="OrthoDB" id="391817at2759"/>
<feature type="active site" description="Proton donor/acceptor" evidence="10">
    <location>
        <position position="208"/>
    </location>
</feature>
<dbReference type="PROSITE" id="PS00728">
    <property type="entry name" value="AP_NUCLEASE_F1_3"/>
    <property type="match status" value="1"/>
</dbReference>
<feature type="binding site" evidence="11">
    <location>
        <position position="7"/>
    </location>
    <ligand>
        <name>Mg(2+)</name>
        <dbReference type="ChEBI" id="CHEBI:18420"/>
        <label>1</label>
    </ligand>
</feature>
<evidence type="ECO:0000256" key="3">
    <source>
        <dbReference type="ARBA" id="ARBA00013541"/>
    </source>
</evidence>
<dbReference type="GO" id="GO:0008270">
    <property type="term" value="F:zinc ion binding"/>
    <property type="evidence" value="ECO:0007669"/>
    <property type="project" value="UniProtKB-KW"/>
</dbReference>
<feature type="active site" evidence="10">
    <location>
        <position position="169"/>
    </location>
</feature>
<dbReference type="PROSITE" id="PS51435">
    <property type="entry name" value="AP_NUCLEASE_F1_4"/>
    <property type="match status" value="1"/>
</dbReference>
<dbReference type="InterPro" id="IPR005135">
    <property type="entry name" value="Endo/exonuclease/phosphatase"/>
</dbReference>
<dbReference type="PANTHER" id="PTHR22748">
    <property type="entry name" value="AP ENDONUCLEASE"/>
    <property type="match status" value="1"/>
</dbReference>
<feature type="binding site" evidence="11">
    <location>
        <position position="208"/>
    </location>
    <ligand>
        <name>Mg(2+)</name>
        <dbReference type="ChEBI" id="CHEBI:18420"/>
        <label>1</label>
    </ligand>
</feature>
<evidence type="ECO:0000256" key="13">
    <source>
        <dbReference type="PROSITE-ProRule" id="PRU01343"/>
    </source>
</evidence>
<dbReference type="GO" id="GO:0008081">
    <property type="term" value="F:phosphoric diester hydrolase activity"/>
    <property type="evidence" value="ECO:0007669"/>
    <property type="project" value="TreeGrafter"/>
</dbReference>
<dbReference type="AlphaFoldDB" id="A0A9N8WLE7"/>
<evidence type="ECO:0000256" key="2">
    <source>
        <dbReference type="ARBA" id="ARBA00007092"/>
    </source>
</evidence>
<feature type="binding site" evidence="11">
    <location>
        <position position="42"/>
    </location>
    <ligand>
        <name>Mg(2+)</name>
        <dbReference type="ChEBI" id="CHEBI:18420"/>
        <label>1</label>
    </ligand>
</feature>
<dbReference type="InterPro" id="IPR020848">
    <property type="entry name" value="AP_endonuclease_F1_CS"/>
</dbReference>
<accession>A0A9N8WLE7</accession>
<feature type="site" description="Interaction with DNA substrate" evidence="12">
    <location>
        <position position="293"/>
    </location>
</feature>
<feature type="binding site" evidence="11">
    <location>
        <position position="293"/>
    </location>
    <ligand>
        <name>Mg(2+)</name>
        <dbReference type="ChEBI" id="CHEBI:18420"/>
        <label>1</label>
    </ligand>
</feature>
<feature type="region of interest" description="Disordered" evidence="14">
    <location>
        <begin position="389"/>
        <end position="416"/>
    </location>
</feature>
<keyword evidence="8 11" id="KW-0460">Magnesium</keyword>
<comment type="similarity">
    <text evidence="2">Belongs to the DNA repair enzymes AP/ExoA family.</text>
</comment>
<comment type="caution">
    <text evidence="16">The sequence shown here is derived from an EMBL/GenBank/DDBJ whole genome shotgun (WGS) entry which is preliminary data.</text>
</comment>
<feature type="binding site" evidence="11">
    <location>
        <position position="292"/>
    </location>
    <ligand>
        <name>Mg(2+)</name>
        <dbReference type="ChEBI" id="CHEBI:18420"/>
        <label>1</label>
    </ligand>
</feature>
<organism evidence="16 17">
    <name type="scientific">Diversispora eburnea</name>
    <dbReference type="NCBI Taxonomy" id="1213867"/>
    <lineage>
        <taxon>Eukaryota</taxon>
        <taxon>Fungi</taxon>
        <taxon>Fungi incertae sedis</taxon>
        <taxon>Mucoromycota</taxon>
        <taxon>Glomeromycotina</taxon>
        <taxon>Glomeromycetes</taxon>
        <taxon>Diversisporales</taxon>
        <taxon>Diversisporaceae</taxon>
        <taxon>Diversispora</taxon>
    </lineage>
</organism>